<dbReference type="GO" id="GO:0005615">
    <property type="term" value="C:extracellular space"/>
    <property type="evidence" value="ECO:0007669"/>
    <property type="project" value="UniProtKB-KW"/>
</dbReference>
<dbReference type="EMBL" id="JH687553">
    <property type="protein sequence ID" value="EIN04787.1"/>
    <property type="molecule type" value="Genomic_DNA"/>
</dbReference>
<protein>
    <recommendedName>
        <fullName evidence="12">L-dopachrome isomerase</fullName>
        <ecNumber evidence="9">5.3.2.1</ecNumber>
        <ecNumber evidence="8">5.3.3.12</ecNumber>
    </recommendedName>
    <alternativeName>
        <fullName evidence="10">L-dopachrome tautomerase</fullName>
    </alternativeName>
    <alternativeName>
        <fullName evidence="11">Phenylpyruvate tautomerase</fullName>
    </alternativeName>
</protein>
<dbReference type="GO" id="GO:0004167">
    <property type="term" value="F:dopachrome isomerase activity"/>
    <property type="evidence" value="ECO:0007669"/>
    <property type="project" value="UniProtKB-EC"/>
</dbReference>
<evidence type="ECO:0000256" key="4">
    <source>
        <dbReference type="ARBA" id="ARBA00022525"/>
    </source>
</evidence>
<evidence type="ECO:0000256" key="11">
    <source>
        <dbReference type="ARBA" id="ARBA00041912"/>
    </source>
</evidence>
<evidence type="ECO:0000256" key="7">
    <source>
        <dbReference type="ARBA" id="ARBA00036823"/>
    </source>
</evidence>
<evidence type="ECO:0000313" key="14">
    <source>
        <dbReference type="Proteomes" id="UP000054196"/>
    </source>
</evidence>
<dbReference type="RefSeq" id="XP_007388180.1">
    <property type="nucleotide sequence ID" value="XM_007388118.1"/>
</dbReference>
<dbReference type="InterPro" id="IPR001398">
    <property type="entry name" value="Macrophage_inhib_fac"/>
</dbReference>
<dbReference type="OMA" id="DNDRNSK"/>
<organism evidence="13 14">
    <name type="scientific">Punctularia strigosozonata (strain HHB-11173)</name>
    <name type="common">White-rot fungus</name>
    <dbReference type="NCBI Taxonomy" id="741275"/>
    <lineage>
        <taxon>Eukaryota</taxon>
        <taxon>Fungi</taxon>
        <taxon>Dikarya</taxon>
        <taxon>Basidiomycota</taxon>
        <taxon>Agaricomycotina</taxon>
        <taxon>Agaricomycetes</taxon>
        <taxon>Corticiales</taxon>
        <taxon>Punctulariaceae</taxon>
        <taxon>Punctularia</taxon>
    </lineage>
</organism>
<dbReference type="Pfam" id="PF01187">
    <property type="entry name" value="MIF"/>
    <property type="match status" value="1"/>
</dbReference>
<keyword evidence="3" id="KW-0202">Cytokine</keyword>
<dbReference type="OrthoDB" id="255819at2759"/>
<gene>
    <name evidence="13" type="ORF">PUNSTDRAFT_122774</name>
</gene>
<reference evidence="14" key="1">
    <citation type="journal article" date="2012" name="Science">
        <title>The Paleozoic origin of enzymatic lignin decomposition reconstructed from 31 fungal genomes.</title>
        <authorList>
            <person name="Floudas D."/>
            <person name="Binder M."/>
            <person name="Riley R."/>
            <person name="Barry K."/>
            <person name="Blanchette R.A."/>
            <person name="Henrissat B."/>
            <person name="Martinez A.T."/>
            <person name="Otillar R."/>
            <person name="Spatafora J.W."/>
            <person name="Yadav J.S."/>
            <person name="Aerts A."/>
            <person name="Benoit I."/>
            <person name="Boyd A."/>
            <person name="Carlson A."/>
            <person name="Copeland A."/>
            <person name="Coutinho P.M."/>
            <person name="de Vries R.P."/>
            <person name="Ferreira P."/>
            <person name="Findley K."/>
            <person name="Foster B."/>
            <person name="Gaskell J."/>
            <person name="Glotzer D."/>
            <person name="Gorecki P."/>
            <person name="Heitman J."/>
            <person name="Hesse C."/>
            <person name="Hori C."/>
            <person name="Igarashi K."/>
            <person name="Jurgens J.A."/>
            <person name="Kallen N."/>
            <person name="Kersten P."/>
            <person name="Kohler A."/>
            <person name="Kuees U."/>
            <person name="Kumar T.K.A."/>
            <person name="Kuo A."/>
            <person name="LaButti K."/>
            <person name="Larrondo L.F."/>
            <person name="Lindquist E."/>
            <person name="Ling A."/>
            <person name="Lombard V."/>
            <person name="Lucas S."/>
            <person name="Lundell T."/>
            <person name="Martin R."/>
            <person name="McLaughlin D.J."/>
            <person name="Morgenstern I."/>
            <person name="Morin E."/>
            <person name="Murat C."/>
            <person name="Nagy L.G."/>
            <person name="Nolan M."/>
            <person name="Ohm R.A."/>
            <person name="Patyshakuliyeva A."/>
            <person name="Rokas A."/>
            <person name="Ruiz-Duenas F.J."/>
            <person name="Sabat G."/>
            <person name="Salamov A."/>
            <person name="Samejima M."/>
            <person name="Schmutz J."/>
            <person name="Slot J.C."/>
            <person name="St John F."/>
            <person name="Stenlid J."/>
            <person name="Sun H."/>
            <person name="Sun S."/>
            <person name="Syed K."/>
            <person name="Tsang A."/>
            <person name="Wiebenga A."/>
            <person name="Young D."/>
            <person name="Pisabarro A."/>
            <person name="Eastwood D.C."/>
            <person name="Martin F."/>
            <person name="Cullen D."/>
            <person name="Grigoriev I.V."/>
            <person name="Hibbett D.S."/>
        </authorList>
    </citation>
    <scope>NUCLEOTIDE SEQUENCE [LARGE SCALE GENOMIC DNA]</scope>
    <source>
        <strain evidence="14">HHB-11173 SS5</strain>
    </source>
</reference>
<proteinExistence type="inferred from homology"/>
<evidence type="ECO:0000256" key="2">
    <source>
        <dbReference type="ARBA" id="ARBA00005851"/>
    </source>
</evidence>
<keyword evidence="14" id="KW-1185">Reference proteome</keyword>
<dbReference type="Gene3D" id="3.30.429.10">
    <property type="entry name" value="Macrophage Migration Inhibitory Factor"/>
    <property type="match status" value="1"/>
</dbReference>
<evidence type="ECO:0000256" key="1">
    <source>
        <dbReference type="ARBA" id="ARBA00004613"/>
    </source>
</evidence>
<evidence type="ECO:0000256" key="9">
    <source>
        <dbReference type="ARBA" id="ARBA00039086"/>
    </source>
</evidence>
<evidence type="ECO:0000256" key="6">
    <source>
        <dbReference type="ARBA" id="ARBA00036735"/>
    </source>
</evidence>
<dbReference type="SUPFAM" id="SSF55331">
    <property type="entry name" value="Tautomerase/MIF"/>
    <property type="match status" value="1"/>
</dbReference>
<comment type="subcellular location">
    <subcellularLocation>
        <location evidence="1">Secreted</location>
    </subcellularLocation>
</comment>
<dbReference type="EC" id="5.3.3.12" evidence="8"/>
<accession>R7S4Q5</accession>
<evidence type="ECO:0000256" key="12">
    <source>
        <dbReference type="ARBA" id="ARBA00042730"/>
    </source>
</evidence>
<evidence type="ECO:0000256" key="10">
    <source>
        <dbReference type="ARBA" id="ARBA00041631"/>
    </source>
</evidence>
<comment type="catalytic activity">
    <reaction evidence="6">
        <text>3-phenylpyruvate = enol-phenylpyruvate</text>
        <dbReference type="Rhea" id="RHEA:17097"/>
        <dbReference type="ChEBI" id="CHEBI:16815"/>
        <dbReference type="ChEBI" id="CHEBI:18005"/>
        <dbReference type="EC" id="5.3.2.1"/>
    </reaction>
</comment>
<dbReference type="HOGENOM" id="CLU_129906_1_0_1"/>
<sequence length="119" mass="13172">MPSLVLQTNVKVPDVGAWANEFSKLSAEFLGKPELYISVSYNYDENLSFGGTFEPAFLLTITSLDNINPEVNEKYSKIIFDHFQKTLGTPGNRGYVVFNDPGRDFMGHKGTTVAAIFGN</sequence>
<comment type="catalytic activity">
    <reaction evidence="7">
        <text>L-dopachrome = 5,6-dihydroxyindole-2-carboxylate</text>
        <dbReference type="Rhea" id="RHEA:13041"/>
        <dbReference type="ChEBI" id="CHEBI:16875"/>
        <dbReference type="ChEBI" id="CHEBI:57509"/>
        <dbReference type="EC" id="5.3.3.12"/>
    </reaction>
</comment>
<evidence type="ECO:0000313" key="13">
    <source>
        <dbReference type="EMBL" id="EIN04787.1"/>
    </source>
</evidence>
<dbReference type="InterPro" id="IPR014347">
    <property type="entry name" value="Tautomerase/MIF_sf"/>
</dbReference>
<name>R7S4Q5_PUNST</name>
<keyword evidence="5" id="KW-0413">Isomerase</keyword>
<dbReference type="Proteomes" id="UP000054196">
    <property type="component" value="Unassembled WGS sequence"/>
</dbReference>
<dbReference type="AlphaFoldDB" id="R7S4Q5"/>
<comment type="similarity">
    <text evidence="2">Belongs to the MIF family.</text>
</comment>
<evidence type="ECO:0000256" key="3">
    <source>
        <dbReference type="ARBA" id="ARBA00022514"/>
    </source>
</evidence>
<evidence type="ECO:0000256" key="5">
    <source>
        <dbReference type="ARBA" id="ARBA00023235"/>
    </source>
</evidence>
<evidence type="ECO:0000256" key="8">
    <source>
        <dbReference type="ARBA" id="ARBA00038932"/>
    </source>
</evidence>
<keyword evidence="4" id="KW-0964">Secreted</keyword>
<dbReference type="EC" id="5.3.2.1" evidence="9"/>
<dbReference type="GO" id="GO:0050178">
    <property type="term" value="F:phenylpyruvate tautomerase activity"/>
    <property type="evidence" value="ECO:0007669"/>
    <property type="project" value="UniProtKB-EC"/>
</dbReference>
<dbReference type="KEGG" id="psq:PUNSTDRAFT_122774"/>
<dbReference type="eggNOG" id="KOG1759">
    <property type="taxonomic scope" value="Eukaryota"/>
</dbReference>
<dbReference type="PANTHER" id="PTHR11954:SF6">
    <property type="entry name" value="MACROPHAGE MIGRATION INHIBITORY FACTOR"/>
    <property type="match status" value="1"/>
</dbReference>
<dbReference type="GeneID" id="18877579"/>
<dbReference type="PANTHER" id="PTHR11954">
    <property type="entry name" value="D-DOPACHROME DECARBOXYLASE"/>
    <property type="match status" value="1"/>
</dbReference>